<evidence type="ECO:0008006" key="7">
    <source>
        <dbReference type="Google" id="ProtNLM"/>
    </source>
</evidence>
<dbReference type="Pfam" id="PF03715">
    <property type="entry name" value="Noc2"/>
    <property type="match status" value="1"/>
</dbReference>
<dbReference type="GO" id="GO:0003714">
    <property type="term" value="F:transcription corepressor activity"/>
    <property type="evidence" value="ECO:0007669"/>
    <property type="project" value="TreeGrafter"/>
</dbReference>
<proteinExistence type="inferred from homology"/>
<dbReference type="AlphaFoldDB" id="A0AAD5N009"/>
<sequence>MKSKHKLKTEGMDKNNVDDVNAEVSEEKTPSDSEIDEESVVATGETKEVGIKHLNDLKKLKESDPEFYKFLQDEDADLLQFEVSDEDDQGEDDEIEHRQSTDGRPDGRPGQPKGKKDYSGRIVFDGRMLDYLQGCLDAGNKIQSIHIEDIRLAVEAFTACVSRVGADIDVPKYAINEQKVFYGTIRLCFERLGDIFTSLIIHKVKADPESITTAKSKRTPSVLTFLNEVQTSDIILSTLKAILRIVDLYAFFKKITKNLSRVLVQSSRTLCYFIQVLLSWVRLEFSYRHNTTWPLLHFAHRTFAELTVLHPHLAYPYAFVYIRQMAIHLRNATISKKRKDMVQTVYNWQMMQCLYLWTRAVSKANSVADCEAISELTYPLVQVIYGILKLYQSLRYIPLRLHCISLLIQIQANCGVFIPTMTLAAELMGDVELILAKKPKTSKNVKIVDLDCSLKVNALVLEELSWRRSLCDYLFRILLQAAHLVCAQPCFPDIIVPVTFRIRNFLREIRSAEFVRCFRILLDKLEEHAKYVANALLVKEFSLKNDMQIMSLKSSLSNPNSPLRVYYRQWENVWRMTQGVQKIEEKKEEKEEAGKVIKKEKQAKRKREAKEAINPVMPKKIRMPTSAPTIPGDETIPDEFDDLGNWSDSD</sequence>
<evidence type="ECO:0000313" key="6">
    <source>
        <dbReference type="Proteomes" id="UP001196413"/>
    </source>
</evidence>
<feature type="region of interest" description="Disordered" evidence="4">
    <location>
        <begin position="1"/>
        <end position="48"/>
    </location>
</feature>
<comment type="caution">
    <text evidence="5">The sequence shown here is derived from an EMBL/GenBank/DDBJ whole genome shotgun (WGS) entry which is preliminary data.</text>
</comment>
<feature type="compositionally biased region" description="Basic and acidic residues" evidence="4">
    <location>
        <begin position="95"/>
        <end position="107"/>
    </location>
</feature>
<protein>
    <recommendedName>
        <fullName evidence="7">Nucleolar complex protein 2 homolog</fullName>
    </recommendedName>
</protein>
<feature type="compositionally biased region" description="Basic and acidic residues" evidence="4">
    <location>
        <begin position="8"/>
        <end position="17"/>
    </location>
</feature>
<feature type="compositionally biased region" description="Acidic residues" evidence="4">
    <location>
        <begin position="85"/>
        <end position="94"/>
    </location>
</feature>
<evidence type="ECO:0000313" key="5">
    <source>
        <dbReference type="EMBL" id="KAJ1365568.1"/>
    </source>
</evidence>
<gene>
    <name evidence="5" type="ORF">KIN20_025940</name>
</gene>
<feature type="region of interest" description="Disordered" evidence="4">
    <location>
        <begin position="588"/>
        <end position="650"/>
    </location>
</feature>
<dbReference type="EMBL" id="JAHQIW010005303">
    <property type="protein sequence ID" value="KAJ1365568.1"/>
    <property type="molecule type" value="Genomic_DNA"/>
</dbReference>
<comment type="subcellular location">
    <subcellularLocation>
        <location evidence="1">Nucleus</location>
    </subcellularLocation>
</comment>
<feature type="compositionally biased region" description="Basic and acidic residues" evidence="4">
    <location>
        <begin position="588"/>
        <end position="600"/>
    </location>
</feature>
<evidence type="ECO:0000256" key="1">
    <source>
        <dbReference type="ARBA" id="ARBA00004123"/>
    </source>
</evidence>
<dbReference type="GO" id="GO:0005654">
    <property type="term" value="C:nucleoplasm"/>
    <property type="evidence" value="ECO:0007669"/>
    <property type="project" value="TreeGrafter"/>
</dbReference>
<organism evidence="5 6">
    <name type="scientific">Parelaphostrongylus tenuis</name>
    <name type="common">Meningeal worm</name>
    <dbReference type="NCBI Taxonomy" id="148309"/>
    <lineage>
        <taxon>Eukaryota</taxon>
        <taxon>Metazoa</taxon>
        <taxon>Ecdysozoa</taxon>
        <taxon>Nematoda</taxon>
        <taxon>Chromadorea</taxon>
        <taxon>Rhabditida</taxon>
        <taxon>Rhabditina</taxon>
        <taxon>Rhabditomorpha</taxon>
        <taxon>Strongyloidea</taxon>
        <taxon>Metastrongylidae</taxon>
        <taxon>Parelaphostrongylus</taxon>
    </lineage>
</organism>
<feature type="region of interest" description="Disordered" evidence="4">
    <location>
        <begin position="85"/>
        <end position="119"/>
    </location>
</feature>
<dbReference type="GO" id="GO:0042273">
    <property type="term" value="P:ribosomal large subunit biogenesis"/>
    <property type="evidence" value="ECO:0007669"/>
    <property type="project" value="TreeGrafter"/>
</dbReference>
<dbReference type="PANTHER" id="PTHR12687">
    <property type="entry name" value="NUCLEOLAR COMPLEX 2 AND RAD4-RELATED"/>
    <property type="match status" value="1"/>
</dbReference>
<dbReference type="Proteomes" id="UP001196413">
    <property type="component" value="Unassembled WGS sequence"/>
</dbReference>
<dbReference type="InterPro" id="IPR005343">
    <property type="entry name" value="Noc2"/>
</dbReference>
<dbReference type="PANTHER" id="PTHR12687:SF4">
    <property type="entry name" value="NUCLEOLAR COMPLEX PROTEIN 2 HOMOLOG"/>
    <property type="match status" value="1"/>
</dbReference>
<accession>A0AAD5N009</accession>
<evidence type="ECO:0000256" key="2">
    <source>
        <dbReference type="ARBA" id="ARBA00005907"/>
    </source>
</evidence>
<dbReference type="GO" id="GO:0030691">
    <property type="term" value="C:Noc2p-Noc3p complex"/>
    <property type="evidence" value="ECO:0007669"/>
    <property type="project" value="TreeGrafter"/>
</dbReference>
<dbReference type="GO" id="GO:0000122">
    <property type="term" value="P:negative regulation of transcription by RNA polymerase II"/>
    <property type="evidence" value="ECO:0007669"/>
    <property type="project" value="TreeGrafter"/>
</dbReference>
<keyword evidence="3" id="KW-0539">Nucleus</keyword>
<name>A0AAD5N009_PARTN</name>
<evidence type="ECO:0000256" key="3">
    <source>
        <dbReference type="ARBA" id="ARBA00023242"/>
    </source>
</evidence>
<reference evidence="5" key="1">
    <citation type="submission" date="2021-06" db="EMBL/GenBank/DDBJ databases">
        <title>Parelaphostrongylus tenuis whole genome reference sequence.</title>
        <authorList>
            <person name="Garwood T.J."/>
            <person name="Larsen P.A."/>
            <person name="Fountain-Jones N.M."/>
            <person name="Garbe J.R."/>
            <person name="Macchietto M.G."/>
            <person name="Kania S.A."/>
            <person name="Gerhold R.W."/>
            <person name="Richards J.E."/>
            <person name="Wolf T.M."/>
        </authorList>
    </citation>
    <scope>NUCLEOTIDE SEQUENCE</scope>
    <source>
        <strain evidence="5">MNPRO001-30</strain>
        <tissue evidence="5">Meninges</tissue>
    </source>
</reference>
<keyword evidence="6" id="KW-1185">Reference proteome</keyword>
<evidence type="ECO:0000256" key="4">
    <source>
        <dbReference type="SAM" id="MobiDB-lite"/>
    </source>
</evidence>
<dbReference type="GO" id="GO:0042393">
    <property type="term" value="F:histone binding"/>
    <property type="evidence" value="ECO:0007669"/>
    <property type="project" value="TreeGrafter"/>
</dbReference>
<dbReference type="GO" id="GO:0030690">
    <property type="term" value="C:Noc1p-Noc2p complex"/>
    <property type="evidence" value="ECO:0007669"/>
    <property type="project" value="TreeGrafter"/>
</dbReference>
<comment type="similarity">
    <text evidence="2">Belongs to the NOC2 family.</text>
</comment>
<dbReference type="GO" id="GO:0005730">
    <property type="term" value="C:nucleolus"/>
    <property type="evidence" value="ECO:0007669"/>
    <property type="project" value="TreeGrafter"/>
</dbReference>